<dbReference type="AlphaFoldDB" id="A0A2H9TQV2"/>
<dbReference type="Proteomes" id="UP000240830">
    <property type="component" value="Unassembled WGS sequence"/>
</dbReference>
<feature type="compositionally biased region" description="Polar residues" evidence="1">
    <location>
        <begin position="59"/>
        <end position="75"/>
    </location>
</feature>
<reference evidence="2 3" key="1">
    <citation type="submission" date="2016-10" db="EMBL/GenBank/DDBJ databases">
        <title>The genome of Paramicrosporidium saccamoebae is the missing link in understanding Cryptomycota and Microsporidia evolution.</title>
        <authorList>
            <person name="Quandt C.A."/>
            <person name="Beaudet D."/>
            <person name="Corsaro D."/>
            <person name="Michel R."/>
            <person name="Corradi N."/>
            <person name="James T."/>
        </authorList>
    </citation>
    <scope>NUCLEOTIDE SEQUENCE [LARGE SCALE GENOMIC DNA]</scope>
    <source>
        <strain evidence="2 3">KSL3</strain>
    </source>
</reference>
<gene>
    <name evidence="2" type="ORF">PSACC_00058</name>
</gene>
<keyword evidence="3" id="KW-1185">Reference proteome</keyword>
<accession>A0A2H9TQV2</accession>
<protein>
    <submittedName>
        <fullName evidence="2">Uncharacterized protein</fullName>
    </submittedName>
</protein>
<evidence type="ECO:0000256" key="1">
    <source>
        <dbReference type="SAM" id="MobiDB-lite"/>
    </source>
</evidence>
<organism evidence="2 3">
    <name type="scientific">Paramicrosporidium saccamoebae</name>
    <dbReference type="NCBI Taxonomy" id="1246581"/>
    <lineage>
        <taxon>Eukaryota</taxon>
        <taxon>Fungi</taxon>
        <taxon>Fungi incertae sedis</taxon>
        <taxon>Cryptomycota</taxon>
        <taxon>Cryptomycota incertae sedis</taxon>
        <taxon>Paramicrosporidium</taxon>
    </lineage>
</organism>
<name>A0A2H9TQV2_9FUNG</name>
<comment type="caution">
    <text evidence="2">The sequence shown here is derived from an EMBL/GenBank/DDBJ whole genome shotgun (WGS) entry which is preliminary data.</text>
</comment>
<sequence length="141" mass="15692">MHRSLRSGGVRFTESMTVGFSVYRRSLSEGRGFKVTLGQPHPEGSSPPPLLMAVPGVTARQQQEDQACQPTSNTEWPRGAFLPPLPCHRTRPSWLALGQQSFPRGGSGPIRPTPRRRYQGTKVPGHISDYSDDRRHVIHLL</sequence>
<evidence type="ECO:0000313" key="3">
    <source>
        <dbReference type="Proteomes" id="UP000240830"/>
    </source>
</evidence>
<dbReference type="EMBL" id="MTSL01000006">
    <property type="protein sequence ID" value="PJF20129.1"/>
    <property type="molecule type" value="Genomic_DNA"/>
</dbReference>
<evidence type="ECO:0000313" key="2">
    <source>
        <dbReference type="EMBL" id="PJF20129.1"/>
    </source>
</evidence>
<feature type="region of interest" description="Disordered" evidence="1">
    <location>
        <begin position="37"/>
        <end position="83"/>
    </location>
</feature>
<proteinExistence type="predicted"/>
<feature type="region of interest" description="Disordered" evidence="1">
    <location>
        <begin position="96"/>
        <end position="130"/>
    </location>
</feature>